<evidence type="ECO:0000256" key="2">
    <source>
        <dbReference type="ARBA" id="ARBA00022741"/>
    </source>
</evidence>
<keyword evidence="4" id="KW-1278">Translocase</keyword>
<dbReference type="InterPro" id="IPR017871">
    <property type="entry name" value="ABC_transporter-like_CS"/>
</dbReference>
<feature type="domain" description="ABC transporter" evidence="6">
    <location>
        <begin position="7"/>
        <end position="230"/>
    </location>
</feature>
<organism evidence="7 8">
    <name type="scientific">Algoriella xinjiangensis</name>
    <dbReference type="NCBI Taxonomy" id="684065"/>
    <lineage>
        <taxon>Bacteria</taxon>
        <taxon>Pseudomonadati</taxon>
        <taxon>Bacteroidota</taxon>
        <taxon>Flavobacteriia</taxon>
        <taxon>Flavobacteriales</taxon>
        <taxon>Weeksellaceae</taxon>
        <taxon>Algoriella</taxon>
    </lineage>
</organism>
<evidence type="ECO:0000256" key="4">
    <source>
        <dbReference type="ARBA" id="ARBA00022967"/>
    </source>
</evidence>
<accession>A0A1I4WTD1</accession>
<evidence type="ECO:0000313" key="8">
    <source>
        <dbReference type="Proteomes" id="UP000199149"/>
    </source>
</evidence>
<reference evidence="8" key="1">
    <citation type="submission" date="2016-10" db="EMBL/GenBank/DDBJ databases">
        <authorList>
            <person name="Varghese N."/>
            <person name="Submissions S."/>
        </authorList>
    </citation>
    <scope>NUCLEOTIDE SEQUENCE [LARGE SCALE GENOMIC DNA]</scope>
    <source>
        <strain evidence="8">XJ109</strain>
    </source>
</reference>
<dbReference type="InterPro" id="IPR027417">
    <property type="entry name" value="P-loop_NTPase"/>
</dbReference>
<dbReference type="InterPro" id="IPR003439">
    <property type="entry name" value="ABC_transporter-like_ATP-bd"/>
</dbReference>
<name>A0A1I4WTD1_9FLAO</name>
<dbReference type="GO" id="GO:0098796">
    <property type="term" value="C:membrane protein complex"/>
    <property type="evidence" value="ECO:0007669"/>
    <property type="project" value="UniProtKB-ARBA"/>
</dbReference>
<keyword evidence="2" id="KW-0547">Nucleotide-binding</keyword>
<dbReference type="RefSeq" id="WP_092908227.1">
    <property type="nucleotide sequence ID" value="NZ_FOUZ01000007.1"/>
</dbReference>
<dbReference type="Gene3D" id="3.40.50.300">
    <property type="entry name" value="P-loop containing nucleotide triphosphate hydrolases"/>
    <property type="match status" value="1"/>
</dbReference>
<dbReference type="GO" id="GO:0022857">
    <property type="term" value="F:transmembrane transporter activity"/>
    <property type="evidence" value="ECO:0007669"/>
    <property type="project" value="UniProtKB-ARBA"/>
</dbReference>
<dbReference type="GO" id="GO:0016887">
    <property type="term" value="F:ATP hydrolysis activity"/>
    <property type="evidence" value="ECO:0007669"/>
    <property type="project" value="InterPro"/>
</dbReference>
<keyword evidence="8" id="KW-1185">Reference proteome</keyword>
<evidence type="ECO:0000313" key="7">
    <source>
        <dbReference type="EMBL" id="SFN17061.1"/>
    </source>
</evidence>
<dbReference type="SUPFAM" id="SSF52540">
    <property type="entry name" value="P-loop containing nucleoside triphosphate hydrolases"/>
    <property type="match status" value="1"/>
</dbReference>
<dbReference type="Proteomes" id="UP000199149">
    <property type="component" value="Unassembled WGS sequence"/>
</dbReference>
<dbReference type="STRING" id="684065.SAMN05421738_107177"/>
<keyword evidence="7" id="KW-0449">Lipoprotein</keyword>
<dbReference type="PROSITE" id="PS50893">
    <property type="entry name" value="ABC_TRANSPORTER_2"/>
    <property type="match status" value="1"/>
</dbReference>
<keyword evidence="3 7" id="KW-0067">ATP-binding</keyword>
<protein>
    <submittedName>
        <fullName evidence="7">Lipoprotein-releasing system ATP-binding protein</fullName>
    </submittedName>
</protein>
<dbReference type="PANTHER" id="PTHR42798">
    <property type="entry name" value="LIPOPROTEIN-RELEASING SYSTEM ATP-BINDING PROTEIN LOLD"/>
    <property type="match status" value="1"/>
</dbReference>
<dbReference type="GO" id="GO:0005524">
    <property type="term" value="F:ATP binding"/>
    <property type="evidence" value="ECO:0007669"/>
    <property type="project" value="UniProtKB-KW"/>
</dbReference>
<proteinExistence type="inferred from homology"/>
<evidence type="ECO:0000256" key="3">
    <source>
        <dbReference type="ARBA" id="ARBA00022840"/>
    </source>
</evidence>
<dbReference type="PROSITE" id="PS00211">
    <property type="entry name" value="ABC_TRANSPORTER_1"/>
    <property type="match status" value="1"/>
</dbReference>
<evidence type="ECO:0000259" key="6">
    <source>
        <dbReference type="PROSITE" id="PS50893"/>
    </source>
</evidence>
<comment type="similarity">
    <text evidence="5">Belongs to the ABC transporter superfamily. Macrolide exporter (TC 3.A.1.122) family.</text>
</comment>
<dbReference type="InterPro" id="IPR003593">
    <property type="entry name" value="AAA+_ATPase"/>
</dbReference>
<dbReference type="Pfam" id="PF00005">
    <property type="entry name" value="ABC_tran"/>
    <property type="match status" value="1"/>
</dbReference>
<sequence length="230" mass="25983">MDKNIVLKTENIDKYFYDPVEFQVLKNIGFEVERGEFLTLIGKSGSGKSTLLYILSTMDRDYNGNLVIDNELITGKSVDELATIRNEKIGFVFQFHYLLSEFTCLKNVMIPALKLGKFSPKEIEERAYEKLKMLGMEDQAFKPANKLSGGQQQRVAIARALINDPLIIMGDEPTGNLDSKNTDIVFDIFKDLTRSFGQTIIAVTHDDEFAQKSDRTIEMKDGNIIGGHKN</sequence>
<dbReference type="EMBL" id="FOUZ01000007">
    <property type="protein sequence ID" value="SFN17061.1"/>
    <property type="molecule type" value="Genomic_DNA"/>
</dbReference>
<keyword evidence="1" id="KW-0813">Transport</keyword>
<gene>
    <name evidence="7" type="ORF">SAMN05421738_107177</name>
</gene>
<dbReference type="CDD" id="cd03255">
    <property type="entry name" value="ABC_MJ0796_LolCDE_FtsE"/>
    <property type="match status" value="1"/>
</dbReference>
<dbReference type="FunFam" id="3.40.50.300:FF:000032">
    <property type="entry name" value="Export ABC transporter ATP-binding protein"/>
    <property type="match status" value="1"/>
</dbReference>
<dbReference type="SMART" id="SM00382">
    <property type="entry name" value="AAA"/>
    <property type="match status" value="1"/>
</dbReference>
<dbReference type="AlphaFoldDB" id="A0A1I4WTD1"/>
<dbReference type="PANTHER" id="PTHR42798:SF7">
    <property type="entry name" value="ALPHA-D-RIBOSE 1-METHYLPHOSPHONATE 5-TRIPHOSPHATE SYNTHASE SUBUNIT PHNL"/>
    <property type="match status" value="1"/>
</dbReference>
<evidence type="ECO:0000256" key="5">
    <source>
        <dbReference type="ARBA" id="ARBA00038388"/>
    </source>
</evidence>
<evidence type="ECO:0000256" key="1">
    <source>
        <dbReference type="ARBA" id="ARBA00022448"/>
    </source>
</evidence>
<dbReference type="InterPro" id="IPR017911">
    <property type="entry name" value="MacB-like_ATP-bd"/>
</dbReference>
<dbReference type="OrthoDB" id="9802264at2"/>